<feature type="domain" description="MobA-like NTP transferase" evidence="2">
    <location>
        <begin position="3"/>
        <end position="122"/>
    </location>
</feature>
<dbReference type="InterPro" id="IPR025877">
    <property type="entry name" value="MobA-like_NTP_Trfase"/>
</dbReference>
<evidence type="ECO:0000313" key="3">
    <source>
        <dbReference type="EMBL" id="SDK27083.1"/>
    </source>
</evidence>
<dbReference type="STRING" id="2200.GCA_001571405_00307"/>
<keyword evidence="1" id="KW-0808">Transferase</keyword>
<dbReference type="Gene3D" id="3.90.550.10">
    <property type="entry name" value="Spore Coat Polysaccharide Biosynthesis Protein SpsA, Chain A"/>
    <property type="match status" value="1"/>
</dbReference>
<reference evidence="3 4" key="1">
    <citation type="submission" date="2016-10" db="EMBL/GenBank/DDBJ databases">
        <authorList>
            <person name="Varghese N."/>
            <person name="Submissions S."/>
        </authorList>
    </citation>
    <scope>NUCLEOTIDE SEQUENCE [LARGE SCALE GENOMIC DNA]</scope>
    <source>
        <strain evidence="3 4">DSM 2373</strain>
    </source>
</reference>
<organism evidence="3 4">
    <name type="scientific">Methanoculleus thermophilus</name>
    <dbReference type="NCBI Taxonomy" id="2200"/>
    <lineage>
        <taxon>Archaea</taxon>
        <taxon>Methanobacteriati</taxon>
        <taxon>Methanobacteriota</taxon>
        <taxon>Stenosarchaea group</taxon>
        <taxon>Methanomicrobia</taxon>
        <taxon>Methanomicrobiales</taxon>
        <taxon>Methanomicrobiaceae</taxon>
        <taxon>Methanoculleus</taxon>
    </lineage>
</organism>
<proteinExistence type="predicted"/>
<evidence type="ECO:0000259" key="2">
    <source>
        <dbReference type="Pfam" id="PF12804"/>
    </source>
</evidence>
<keyword evidence="4" id="KW-1185">Reference proteome</keyword>
<sequence length="201" mass="22047">MLVLIMAGGEGTRLRMGEKPLVTICGKPMLSYVIDAFSSAGHDVVVVASHKTPFTKNWCRAQGITLYEAEGLGYVEDIHAAAADLEEEGTPFFTCVSDLPCLAPEIIASIEGAWRQAGVPACSTWVPRDLVREHGCRTQYIESIDGVPACPVGINILTAGDLDVPQDELRLLLHDRRLVFNINTREELALVQRYLCRKRGP</sequence>
<dbReference type="SUPFAM" id="SSF53448">
    <property type="entry name" value="Nucleotide-diphospho-sugar transferases"/>
    <property type="match status" value="1"/>
</dbReference>
<dbReference type="PANTHER" id="PTHR19136:SF86">
    <property type="entry name" value="ADENOSYLCOBINAMIDE-PHOSPHATE GUANYLYLTRANSFERASE"/>
    <property type="match status" value="1"/>
</dbReference>
<gene>
    <name evidence="3" type="ORF">SAMN04488571_10680</name>
</gene>
<dbReference type="Proteomes" id="UP000326500">
    <property type="component" value="Unassembled WGS sequence"/>
</dbReference>
<dbReference type="Pfam" id="PF12804">
    <property type="entry name" value="NTP_transf_3"/>
    <property type="match status" value="1"/>
</dbReference>
<dbReference type="PANTHER" id="PTHR19136">
    <property type="entry name" value="MOLYBDENUM COFACTOR GUANYLYLTRANSFERASE"/>
    <property type="match status" value="1"/>
</dbReference>
<accession>A0A1G9AIL8</accession>
<dbReference type="EMBL" id="FNFT01000006">
    <property type="protein sequence ID" value="SDK27083.1"/>
    <property type="molecule type" value="Genomic_DNA"/>
</dbReference>
<protein>
    <submittedName>
        <fullName evidence="3">TIGR00454 family protein</fullName>
    </submittedName>
</protein>
<evidence type="ECO:0000256" key="1">
    <source>
        <dbReference type="ARBA" id="ARBA00022679"/>
    </source>
</evidence>
<dbReference type="OrthoDB" id="9782at2157"/>
<name>A0A1G9AIL8_9EURY</name>
<dbReference type="AlphaFoldDB" id="A0A1G9AIL8"/>
<dbReference type="InterPro" id="IPR029044">
    <property type="entry name" value="Nucleotide-diphossugar_trans"/>
</dbReference>
<evidence type="ECO:0000313" key="4">
    <source>
        <dbReference type="Proteomes" id="UP000326500"/>
    </source>
</evidence>
<dbReference type="RefSeq" id="WP_066954438.1">
    <property type="nucleotide sequence ID" value="NZ_BCNX01000003.1"/>
</dbReference>
<dbReference type="GO" id="GO:0016779">
    <property type="term" value="F:nucleotidyltransferase activity"/>
    <property type="evidence" value="ECO:0007669"/>
    <property type="project" value="TreeGrafter"/>
</dbReference>